<evidence type="ECO:0000256" key="4">
    <source>
        <dbReference type="ARBA" id="ARBA00022807"/>
    </source>
</evidence>
<comment type="similarity">
    <text evidence="1">Belongs to the peptidase C40 family.</text>
</comment>
<dbReference type="SUPFAM" id="SSF53955">
    <property type="entry name" value="Lysozyme-like"/>
    <property type="match status" value="1"/>
</dbReference>
<keyword evidence="3 8" id="KW-0378">Hydrolase</keyword>
<keyword evidence="9" id="KW-1185">Reference proteome</keyword>
<evidence type="ECO:0000256" key="6">
    <source>
        <dbReference type="SAM" id="Phobius"/>
    </source>
</evidence>
<dbReference type="SUPFAM" id="SSF54001">
    <property type="entry name" value="Cysteine proteinases"/>
    <property type="match status" value="1"/>
</dbReference>
<dbReference type="PANTHER" id="PTHR47359">
    <property type="entry name" value="PEPTIDOGLYCAN DL-ENDOPEPTIDASE CWLO"/>
    <property type="match status" value="1"/>
</dbReference>
<dbReference type="Pfam" id="PF00877">
    <property type="entry name" value="NLPC_P60"/>
    <property type="match status" value="1"/>
</dbReference>
<feature type="region of interest" description="Disordered" evidence="5">
    <location>
        <begin position="118"/>
        <end position="143"/>
    </location>
</feature>
<evidence type="ECO:0000256" key="2">
    <source>
        <dbReference type="ARBA" id="ARBA00022670"/>
    </source>
</evidence>
<evidence type="ECO:0000259" key="7">
    <source>
        <dbReference type="PROSITE" id="PS51935"/>
    </source>
</evidence>
<dbReference type="InterPro" id="IPR051794">
    <property type="entry name" value="PG_Endopeptidase_C40"/>
</dbReference>
<keyword evidence="6" id="KW-0472">Membrane</keyword>
<feature type="transmembrane region" description="Helical" evidence="6">
    <location>
        <begin position="21"/>
        <end position="43"/>
    </location>
</feature>
<keyword evidence="6" id="KW-1133">Transmembrane helix</keyword>
<evidence type="ECO:0000256" key="3">
    <source>
        <dbReference type="ARBA" id="ARBA00022801"/>
    </source>
</evidence>
<dbReference type="Proteomes" id="UP000274601">
    <property type="component" value="Unassembled WGS sequence"/>
</dbReference>
<gene>
    <name evidence="8" type="ORF">BZB76_5166</name>
</gene>
<evidence type="ECO:0000256" key="1">
    <source>
        <dbReference type="ARBA" id="ARBA00007074"/>
    </source>
</evidence>
<proteinExistence type="inferred from homology"/>
<organism evidence="8 9">
    <name type="scientific">Actinomadura pelletieri DSM 43383</name>
    <dbReference type="NCBI Taxonomy" id="1120940"/>
    <lineage>
        <taxon>Bacteria</taxon>
        <taxon>Bacillati</taxon>
        <taxon>Actinomycetota</taxon>
        <taxon>Actinomycetes</taxon>
        <taxon>Streptosporangiales</taxon>
        <taxon>Thermomonosporaceae</taxon>
        <taxon>Actinomadura</taxon>
    </lineage>
</organism>
<keyword evidence="4" id="KW-0788">Thiol protease</keyword>
<evidence type="ECO:0000313" key="8">
    <source>
        <dbReference type="EMBL" id="RKS70690.1"/>
    </source>
</evidence>
<dbReference type="CDD" id="cd13399">
    <property type="entry name" value="Slt35-like"/>
    <property type="match status" value="1"/>
</dbReference>
<dbReference type="PROSITE" id="PS51935">
    <property type="entry name" value="NLPC_P60"/>
    <property type="match status" value="1"/>
</dbReference>
<dbReference type="Gene3D" id="1.10.530.10">
    <property type="match status" value="1"/>
</dbReference>
<dbReference type="InterPro" id="IPR038765">
    <property type="entry name" value="Papain-like_cys_pep_sf"/>
</dbReference>
<reference evidence="8 9" key="1">
    <citation type="submission" date="2018-10" db="EMBL/GenBank/DDBJ databases">
        <title>Genomic Encyclopedia of Archaeal and Bacterial Type Strains, Phase II (KMG-II): from individual species to whole genera.</title>
        <authorList>
            <person name="Goeker M."/>
        </authorList>
    </citation>
    <scope>NUCLEOTIDE SEQUENCE [LARGE SCALE GENOMIC DNA]</scope>
    <source>
        <strain evidence="8 9">DSM 43383</strain>
    </source>
</reference>
<keyword evidence="2" id="KW-0645">Protease</keyword>
<dbReference type="EMBL" id="RBWU01000006">
    <property type="protein sequence ID" value="RKS70690.1"/>
    <property type="molecule type" value="Genomic_DNA"/>
</dbReference>
<keyword evidence="6" id="KW-0812">Transmembrane</keyword>
<feature type="domain" description="NlpC/P60" evidence="7">
    <location>
        <begin position="238"/>
        <end position="365"/>
    </location>
</feature>
<dbReference type="RefSeq" id="WP_170180744.1">
    <property type="nucleotide sequence ID" value="NZ_RBWU01000006.1"/>
</dbReference>
<evidence type="ECO:0000256" key="5">
    <source>
        <dbReference type="SAM" id="MobiDB-lite"/>
    </source>
</evidence>
<name>A0A495QFJ8_9ACTN</name>
<accession>A0A495QFJ8</accession>
<dbReference type="PANTHER" id="PTHR47359:SF3">
    <property type="entry name" value="NLP_P60 DOMAIN-CONTAINING PROTEIN-RELATED"/>
    <property type="match status" value="1"/>
</dbReference>
<protein>
    <submittedName>
        <fullName evidence="8">Cell wall-associated NlpC family hydrolase</fullName>
    </submittedName>
</protein>
<dbReference type="InterPro" id="IPR023346">
    <property type="entry name" value="Lysozyme-like_dom_sf"/>
</dbReference>
<evidence type="ECO:0000313" key="9">
    <source>
        <dbReference type="Proteomes" id="UP000274601"/>
    </source>
</evidence>
<sequence>MRAPVSRKKVGRRALSGDTGAVQLWLAVAAGALMVLVAVFLGAGTGSDTSPAGCLPQPGTSDEAEGTIPANYLALYRKVGNESGIPWTILAGVGKVESDHGRDLRPGSGVRSGANLAGAAGPMQIGIGGKATDNWGGPPRQRWQDRERDGGFAIDGNGDGWANVYDPSDAIPAAANMLKAYGAPTNIPNALLRYNGSTEYIGKVLNWARRYAHDSVQTITAANNVSCQPGGVPAQPASGTAAKVITYARAQLGKPYIWGADGPDAYDCSGLTMMAYRAAGISIPRTTFDQWRHGTHIRRGNQQPGDLVFFNSGPGSSPSNPGHVGIVLNAHQMINARCTTCRPGIAVDSYGRRADLVGFVRPTQR</sequence>
<dbReference type="AlphaFoldDB" id="A0A495QFJ8"/>
<dbReference type="GO" id="GO:0006508">
    <property type="term" value="P:proteolysis"/>
    <property type="evidence" value="ECO:0007669"/>
    <property type="project" value="UniProtKB-KW"/>
</dbReference>
<dbReference type="Gene3D" id="3.90.1720.10">
    <property type="entry name" value="endopeptidase domain like (from Nostoc punctiforme)"/>
    <property type="match status" value="1"/>
</dbReference>
<comment type="caution">
    <text evidence="8">The sequence shown here is derived from an EMBL/GenBank/DDBJ whole genome shotgun (WGS) entry which is preliminary data.</text>
</comment>
<dbReference type="GO" id="GO:0008234">
    <property type="term" value="F:cysteine-type peptidase activity"/>
    <property type="evidence" value="ECO:0007669"/>
    <property type="project" value="UniProtKB-KW"/>
</dbReference>
<dbReference type="InterPro" id="IPR000064">
    <property type="entry name" value="NLP_P60_dom"/>
</dbReference>